<dbReference type="SUPFAM" id="SSF54893">
    <property type="entry name" value="Aspartate carbamoyltransferase, Regulatory-chain, N-terminal domain"/>
    <property type="match status" value="1"/>
</dbReference>
<organism evidence="6 7">
    <name type="scientific">Ligaoa zhengdingensis</name>
    <dbReference type="NCBI Taxonomy" id="2763658"/>
    <lineage>
        <taxon>Bacteria</taxon>
        <taxon>Bacillati</taxon>
        <taxon>Bacillota</taxon>
        <taxon>Clostridia</taxon>
        <taxon>Eubacteriales</taxon>
        <taxon>Oscillospiraceae</taxon>
        <taxon>Ligaoa</taxon>
    </lineage>
</organism>
<feature type="domain" description="Aspartate carbamoyltransferase regulatory subunit N-terminal" evidence="4">
    <location>
        <begin position="2"/>
        <end position="91"/>
    </location>
</feature>
<evidence type="ECO:0000256" key="1">
    <source>
        <dbReference type="ARBA" id="ARBA00022723"/>
    </source>
</evidence>
<dbReference type="Gene3D" id="2.30.30.20">
    <property type="entry name" value="Aspartate carbamoyltransferase regulatory subunit, C-terminal domain"/>
    <property type="match status" value="1"/>
</dbReference>
<evidence type="ECO:0000259" key="4">
    <source>
        <dbReference type="Pfam" id="PF01948"/>
    </source>
</evidence>
<evidence type="ECO:0000313" key="7">
    <source>
        <dbReference type="Proteomes" id="UP000653127"/>
    </source>
</evidence>
<dbReference type="InterPro" id="IPR020542">
    <property type="entry name" value="Asp_carbamoyltrfase_reg_C"/>
</dbReference>
<proteinExistence type="predicted"/>
<dbReference type="GO" id="GO:0006207">
    <property type="term" value="P:'de novo' pyrimidine nucleobase biosynthetic process"/>
    <property type="evidence" value="ECO:0007669"/>
    <property type="project" value="InterPro"/>
</dbReference>
<dbReference type="NCBIfam" id="NF002063">
    <property type="entry name" value="PRK00893.1-3"/>
    <property type="match status" value="1"/>
</dbReference>
<gene>
    <name evidence="6" type="ORF">H8711_06985</name>
</gene>
<dbReference type="Pfam" id="PF02748">
    <property type="entry name" value="PyrI_C"/>
    <property type="match status" value="1"/>
</dbReference>
<dbReference type="Gene3D" id="3.30.70.140">
    <property type="entry name" value="Aspartate carbamoyltransferase regulatory subunit, N-terminal domain"/>
    <property type="match status" value="1"/>
</dbReference>
<dbReference type="AlphaFoldDB" id="A0A926I3T8"/>
<dbReference type="GO" id="GO:0046872">
    <property type="term" value="F:metal ion binding"/>
    <property type="evidence" value="ECO:0007669"/>
    <property type="project" value="UniProtKB-KW"/>
</dbReference>
<keyword evidence="7" id="KW-1185">Reference proteome</keyword>
<dbReference type="InterPro" id="IPR002801">
    <property type="entry name" value="Asp_carbamoylTrfase_reg"/>
</dbReference>
<reference evidence="6" key="1">
    <citation type="submission" date="2020-08" db="EMBL/GenBank/DDBJ databases">
        <title>Genome public.</title>
        <authorList>
            <person name="Liu C."/>
            <person name="Sun Q."/>
        </authorList>
    </citation>
    <scope>NUCLEOTIDE SEQUENCE</scope>
    <source>
        <strain evidence="6">NSJ-31</strain>
    </source>
</reference>
<dbReference type="EMBL" id="JACRST010000008">
    <property type="protein sequence ID" value="MBC8546679.1"/>
    <property type="molecule type" value="Genomic_DNA"/>
</dbReference>
<keyword evidence="2" id="KW-0862">Zinc</keyword>
<dbReference type="InterPro" id="IPR020545">
    <property type="entry name" value="Asp_carbamoyltransf_reg_N"/>
</dbReference>
<name>A0A926I3T8_9FIRM</name>
<comment type="caution">
    <text evidence="6">The sequence shown here is derived from an EMBL/GenBank/DDBJ whole genome shotgun (WGS) entry which is preliminary data.</text>
</comment>
<sequence length="141" mass="16223">MLNVDSLNKGVVIDHIHAGKAMEIYRYLNLDRLDCSVAIIKNARSHKMGRKDIIKIDENIDINLDVLGFIDPDITVNIINEGGLIEKRKLKLPEQVINVIKCKNPRCITSVEQEIQHIFKLADAEKGVYRCIYCEQEHQRK</sequence>
<accession>A0A926I3T8</accession>
<dbReference type="InterPro" id="IPR036792">
    <property type="entry name" value="Asp_carbatrfase_reg_C_sf"/>
</dbReference>
<protein>
    <submittedName>
        <fullName evidence="6">Aspartate carbamoyltransferase regulatory subunit</fullName>
    </submittedName>
</protein>
<keyword evidence="1" id="KW-0479">Metal-binding</keyword>
<dbReference type="PANTHER" id="PTHR35805">
    <property type="entry name" value="ASPARTATE CARBAMOYLTRANSFERASE REGULATORY CHAIN"/>
    <property type="match status" value="1"/>
</dbReference>
<dbReference type="SUPFAM" id="SSF57825">
    <property type="entry name" value="Aspartate carbamoyltransferase, Regulatory-chain, C-terminal domain"/>
    <property type="match status" value="1"/>
</dbReference>
<dbReference type="Proteomes" id="UP000653127">
    <property type="component" value="Unassembled WGS sequence"/>
</dbReference>
<dbReference type="GO" id="GO:0009347">
    <property type="term" value="C:aspartate carbamoyltransferase complex"/>
    <property type="evidence" value="ECO:0007669"/>
    <property type="project" value="InterPro"/>
</dbReference>
<keyword evidence="3" id="KW-0665">Pyrimidine biosynthesis</keyword>
<dbReference type="Pfam" id="PF01948">
    <property type="entry name" value="PyrI"/>
    <property type="match status" value="1"/>
</dbReference>
<dbReference type="GO" id="GO:0006221">
    <property type="term" value="P:pyrimidine nucleotide biosynthetic process"/>
    <property type="evidence" value="ECO:0007669"/>
    <property type="project" value="UniProtKB-KW"/>
</dbReference>
<evidence type="ECO:0000259" key="5">
    <source>
        <dbReference type="Pfam" id="PF02748"/>
    </source>
</evidence>
<evidence type="ECO:0000256" key="3">
    <source>
        <dbReference type="ARBA" id="ARBA00022975"/>
    </source>
</evidence>
<feature type="domain" description="Aspartate carbamoyltransferase regulatory subunit C-terminal" evidence="5">
    <location>
        <begin position="95"/>
        <end position="140"/>
    </location>
</feature>
<dbReference type="InterPro" id="IPR036793">
    <property type="entry name" value="Asp_carbatrfase_reg_N_sf"/>
</dbReference>
<evidence type="ECO:0000313" key="6">
    <source>
        <dbReference type="EMBL" id="MBC8546679.1"/>
    </source>
</evidence>
<dbReference type="PANTHER" id="PTHR35805:SF1">
    <property type="entry name" value="ASPARTATE CARBAMOYLTRANSFERASE REGULATORY CHAIN"/>
    <property type="match status" value="1"/>
</dbReference>
<evidence type="ECO:0000256" key="2">
    <source>
        <dbReference type="ARBA" id="ARBA00022833"/>
    </source>
</evidence>
<dbReference type="RefSeq" id="WP_249282758.1">
    <property type="nucleotide sequence ID" value="NZ_JACRST010000008.1"/>
</dbReference>